<dbReference type="InParanoid" id="B5Y3W3"/>
<reference evidence="3" key="2">
    <citation type="submission" date="2008-08" db="EMBL/GenBank/DDBJ databases">
        <authorList>
            <consortium name="Diatom Consortium"/>
            <person name="Grigoriev I."/>
            <person name="Grimwood J."/>
            <person name="Kuo A."/>
            <person name="Otillar R.P."/>
            <person name="Salamov A."/>
            <person name="Detter J.C."/>
            <person name="Lindquist E."/>
            <person name="Shapiro H."/>
            <person name="Lucas S."/>
            <person name="Glavina del Rio T."/>
            <person name="Pitluck S."/>
            <person name="Rokhsar D."/>
            <person name="Bowler C."/>
        </authorList>
    </citation>
    <scope>GENOME REANNOTATION</scope>
    <source>
        <strain evidence="3">CCAP 1055/1</strain>
    </source>
</reference>
<dbReference type="SUPFAM" id="SSF52540">
    <property type="entry name" value="P-loop containing nucleoside triphosphate hydrolases"/>
    <property type="match status" value="1"/>
</dbReference>
<dbReference type="Proteomes" id="UP000000759">
    <property type="component" value="Chromosome 11"/>
</dbReference>
<sequence>MTLGWCSDPDPGATNPKRSATIRRTQITEKRGYWTSLLGSLVGVHFGSVVPFKPNEKERIRYDTTITPSRINSPSTMRSFAPQHASVMAVVLLVLAELRTLFHVPQDVWLQADPPLSGRIQFILTTESSHESDHPNNDTAPSAAQEESIPSRDEVTYLYGEEPVLLGLERCAEYRAARDARNISVQDQHLGGIRIAGMYNTGTNAIAQTLLKNLETEQYMPDLTIPEFKERNGWQPNVIWGKHSLLSDKYPNSLIAIERNSILPVVMIRDPYRWMKSICKAEYGVSFHYVMPPRYAEHCPGLVVTPTEGRHTPQKTHKLTVTELKLSNEFDSLADYWSEFNRLYLEADFPRIMVRYEDTIFHTEKVVEALRECVGIPDDKRGFQYHTAAAKKHGHSSDLATALRKYGTEKGRYDGLTADDLQYARKVFNNTLMETFHYRYAPESYLAPPMEQVWR</sequence>
<gene>
    <name evidence="2" type="ORF">PHATR_46822</name>
</gene>
<proteinExistence type="predicted"/>
<dbReference type="EMBL" id="CP001141">
    <property type="protein sequence ID" value="ACI65197.1"/>
    <property type="molecule type" value="Genomic_DNA"/>
</dbReference>
<name>B5Y3W3_PHATC</name>
<dbReference type="RefSeq" id="XP_002185727.1">
    <property type="nucleotide sequence ID" value="XM_002185691.1"/>
</dbReference>
<dbReference type="AlphaFoldDB" id="B5Y3W3"/>
<dbReference type="PaxDb" id="2850-Phatr46822"/>
<dbReference type="InterPro" id="IPR027417">
    <property type="entry name" value="P-loop_NTPase"/>
</dbReference>
<dbReference type="eggNOG" id="ENOG502RWXX">
    <property type="taxonomic scope" value="Eukaryota"/>
</dbReference>
<dbReference type="GeneID" id="7204679"/>
<evidence type="ECO:0000256" key="1">
    <source>
        <dbReference type="SAM" id="MobiDB-lite"/>
    </source>
</evidence>
<keyword evidence="3" id="KW-1185">Reference proteome</keyword>
<dbReference type="HOGENOM" id="CLU_601977_0_0_1"/>
<dbReference type="OrthoDB" id="41177at2759"/>
<evidence type="ECO:0000313" key="2">
    <source>
        <dbReference type="EMBL" id="ACI65197.1"/>
    </source>
</evidence>
<organism evidence="2 3">
    <name type="scientific">Phaeodactylum tricornutum (strain CCAP 1055/1)</name>
    <dbReference type="NCBI Taxonomy" id="556484"/>
    <lineage>
        <taxon>Eukaryota</taxon>
        <taxon>Sar</taxon>
        <taxon>Stramenopiles</taxon>
        <taxon>Ochrophyta</taxon>
        <taxon>Bacillariophyta</taxon>
        <taxon>Bacillariophyceae</taxon>
        <taxon>Bacillariophycidae</taxon>
        <taxon>Naviculales</taxon>
        <taxon>Phaeodactylaceae</taxon>
        <taxon>Phaeodactylum</taxon>
    </lineage>
</organism>
<dbReference type="Gene3D" id="3.40.50.300">
    <property type="entry name" value="P-loop containing nucleotide triphosphate hydrolases"/>
    <property type="match status" value="1"/>
</dbReference>
<reference evidence="2 3" key="1">
    <citation type="journal article" date="2008" name="Nature">
        <title>The Phaeodactylum genome reveals the evolutionary history of diatom genomes.</title>
        <authorList>
            <person name="Bowler C."/>
            <person name="Allen A.E."/>
            <person name="Badger J.H."/>
            <person name="Grimwood J."/>
            <person name="Jabbari K."/>
            <person name="Kuo A."/>
            <person name="Maheswari U."/>
            <person name="Martens C."/>
            <person name="Maumus F."/>
            <person name="Otillar R.P."/>
            <person name="Rayko E."/>
            <person name="Salamov A."/>
            <person name="Vandepoele K."/>
            <person name="Beszteri B."/>
            <person name="Gruber A."/>
            <person name="Heijde M."/>
            <person name="Katinka M."/>
            <person name="Mock T."/>
            <person name="Valentin K."/>
            <person name="Verret F."/>
            <person name="Berges J.A."/>
            <person name="Brownlee C."/>
            <person name="Cadoret J.P."/>
            <person name="Chiovitti A."/>
            <person name="Choi C.J."/>
            <person name="Coesel S."/>
            <person name="De Martino A."/>
            <person name="Detter J.C."/>
            <person name="Durkin C."/>
            <person name="Falciatore A."/>
            <person name="Fournet J."/>
            <person name="Haruta M."/>
            <person name="Huysman M.J."/>
            <person name="Jenkins B.D."/>
            <person name="Jiroutova K."/>
            <person name="Jorgensen R.E."/>
            <person name="Joubert Y."/>
            <person name="Kaplan A."/>
            <person name="Kroger N."/>
            <person name="Kroth P.G."/>
            <person name="La Roche J."/>
            <person name="Lindquist E."/>
            <person name="Lommer M."/>
            <person name="Martin-Jezequel V."/>
            <person name="Lopez P.J."/>
            <person name="Lucas S."/>
            <person name="Mangogna M."/>
            <person name="McGinnis K."/>
            <person name="Medlin L.K."/>
            <person name="Montsant A."/>
            <person name="Oudot-Le Secq M.P."/>
            <person name="Napoli C."/>
            <person name="Obornik M."/>
            <person name="Parker M.S."/>
            <person name="Petit J.L."/>
            <person name="Porcel B.M."/>
            <person name="Poulsen N."/>
            <person name="Robison M."/>
            <person name="Rychlewski L."/>
            <person name="Rynearson T.A."/>
            <person name="Schmutz J."/>
            <person name="Shapiro H."/>
            <person name="Siaut M."/>
            <person name="Stanley M."/>
            <person name="Sussman M.R."/>
            <person name="Taylor A.R."/>
            <person name="Vardi A."/>
            <person name="von Dassow P."/>
            <person name="Vyverman W."/>
            <person name="Willis A."/>
            <person name="Wyrwicz L.S."/>
            <person name="Rokhsar D.S."/>
            <person name="Weissenbach J."/>
            <person name="Armbrust E.V."/>
            <person name="Green B.R."/>
            <person name="Van de Peer Y."/>
            <person name="Grigoriev I.V."/>
        </authorList>
    </citation>
    <scope>NUCLEOTIDE SEQUENCE [LARGE SCALE GENOMIC DNA]</scope>
    <source>
        <strain evidence="2 3">CCAP 1055/1</strain>
    </source>
</reference>
<dbReference type="KEGG" id="pti:PHATR_46822"/>
<feature type="region of interest" description="Disordered" evidence="1">
    <location>
        <begin position="128"/>
        <end position="150"/>
    </location>
</feature>
<evidence type="ECO:0000313" key="3">
    <source>
        <dbReference type="Proteomes" id="UP000000759"/>
    </source>
</evidence>
<protein>
    <recommendedName>
        <fullName evidence="4">Sulfotransferase domain-containing protein</fullName>
    </recommendedName>
</protein>
<evidence type="ECO:0008006" key="4">
    <source>
        <dbReference type="Google" id="ProtNLM"/>
    </source>
</evidence>
<accession>B5Y3W3</accession>